<evidence type="ECO:0000256" key="4">
    <source>
        <dbReference type="ARBA" id="ARBA00022840"/>
    </source>
</evidence>
<dbReference type="InterPro" id="IPR027417">
    <property type="entry name" value="P-loop_NTPase"/>
</dbReference>
<evidence type="ECO:0000256" key="2">
    <source>
        <dbReference type="ARBA" id="ARBA00022448"/>
    </source>
</evidence>
<dbReference type="PROSITE" id="PS00211">
    <property type="entry name" value="ABC_TRANSPORTER_1"/>
    <property type="match status" value="1"/>
</dbReference>
<name>A0ABQ0YPY8_9NOCA</name>
<dbReference type="Proteomes" id="UP000325466">
    <property type="component" value="Unassembled WGS sequence"/>
</dbReference>
<comment type="subcellular location">
    <subcellularLocation>
        <location evidence="1">Cell membrane</location>
        <topology evidence="1">Peripheral membrane protein</topology>
    </subcellularLocation>
</comment>
<keyword evidence="3" id="KW-0547">Nucleotide-binding</keyword>
<dbReference type="PROSITE" id="PS50893">
    <property type="entry name" value="ABC_TRANSPORTER_2"/>
    <property type="match status" value="1"/>
</dbReference>
<dbReference type="InterPro" id="IPR003593">
    <property type="entry name" value="AAA+_ATPase"/>
</dbReference>
<evidence type="ECO:0000313" key="7">
    <source>
        <dbReference type="EMBL" id="GES38661.1"/>
    </source>
</evidence>
<dbReference type="InterPro" id="IPR050763">
    <property type="entry name" value="ABC_transporter_ATP-binding"/>
</dbReference>
<accession>A0ABQ0YPY8</accession>
<dbReference type="EMBL" id="BLAH01000095">
    <property type="protein sequence ID" value="GES38661.1"/>
    <property type="molecule type" value="Genomic_DNA"/>
</dbReference>
<evidence type="ECO:0000313" key="8">
    <source>
        <dbReference type="Proteomes" id="UP000325466"/>
    </source>
</evidence>
<sequence length="323" mass="34911">MEVGMTVLETEALTRRYGSHLVLDGLNLEVPAGRVHALLGPNGSGKTTTVRMLATLLRPTSGSARILGHDTVREAAHVKRNIGFVGQYHAVDPRLTGTQNLTMVARLNGYSARGARRHADDLLERFDLTDAAARQVHTYSGGMRRRLDIVAGMVVRPAVLFLDEPTTGLDPHSRNEIYRYVRSFVEEGTTVVLTTQYLDEAERLADTVTILDAGRVVATGTPDAIARTVGSGLDVVVLDPHRRGDVAAIVERFGGRPVDSPARDENAPLRLTFGFDGEPATLLPILRALDAEGIAVQDIGRRRATLDDAFLALTGRPTEGIPA</sequence>
<reference evidence="7 8" key="1">
    <citation type="journal article" date="2018" name="Biodegradation">
        <title>1,4-Dioxane degradation characteristics of Rhodococcus aetherivorans JCM 14343.</title>
        <authorList>
            <person name="Inoue D."/>
            <person name="Tsunoda T."/>
            <person name="Yamamoto N."/>
            <person name="Ike M."/>
            <person name="Sei K."/>
        </authorList>
    </citation>
    <scope>NUCLEOTIDE SEQUENCE [LARGE SCALE GENOMIC DNA]</scope>
    <source>
        <strain evidence="7 8">JCM 14343</strain>
    </source>
</reference>
<organism evidence="7 8">
    <name type="scientific">Rhodococcus aetherivorans</name>
    <dbReference type="NCBI Taxonomy" id="191292"/>
    <lineage>
        <taxon>Bacteria</taxon>
        <taxon>Bacillati</taxon>
        <taxon>Actinomycetota</taxon>
        <taxon>Actinomycetes</taxon>
        <taxon>Mycobacteriales</taxon>
        <taxon>Nocardiaceae</taxon>
        <taxon>Rhodococcus</taxon>
    </lineage>
</organism>
<protein>
    <submittedName>
        <fullName evidence="7">ABC transporter ATP-binding protein</fullName>
    </submittedName>
</protein>
<dbReference type="Pfam" id="PF00005">
    <property type="entry name" value="ABC_tran"/>
    <property type="match status" value="1"/>
</dbReference>
<keyword evidence="5" id="KW-0046">Antibiotic resistance</keyword>
<dbReference type="InterPro" id="IPR017871">
    <property type="entry name" value="ABC_transporter-like_CS"/>
</dbReference>
<keyword evidence="8" id="KW-1185">Reference proteome</keyword>
<evidence type="ECO:0000256" key="1">
    <source>
        <dbReference type="ARBA" id="ARBA00004202"/>
    </source>
</evidence>
<dbReference type="GO" id="GO:0005524">
    <property type="term" value="F:ATP binding"/>
    <property type="evidence" value="ECO:0007669"/>
    <property type="project" value="UniProtKB-KW"/>
</dbReference>
<gene>
    <name evidence="7" type="ORF">RAJCM14343_3926</name>
</gene>
<evidence type="ECO:0000259" key="6">
    <source>
        <dbReference type="PROSITE" id="PS50893"/>
    </source>
</evidence>
<feature type="domain" description="ABC transporter" evidence="6">
    <location>
        <begin position="8"/>
        <end position="238"/>
    </location>
</feature>
<evidence type="ECO:0000256" key="3">
    <source>
        <dbReference type="ARBA" id="ARBA00022741"/>
    </source>
</evidence>
<keyword evidence="4 7" id="KW-0067">ATP-binding</keyword>
<dbReference type="PANTHER" id="PTHR42711:SF19">
    <property type="entry name" value="DOXORUBICIN RESISTANCE ATP-BINDING PROTEIN DRRA"/>
    <property type="match status" value="1"/>
</dbReference>
<comment type="caution">
    <text evidence="7">The sequence shown here is derived from an EMBL/GenBank/DDBJ whole genome shotgun (WGS) entry which is preliminary data.</text>
</comment>
<dbReference type="Gene3D" id="3.40.50.300">
    <property type="entry name" value="P-loop containing nucleotide triphosphate hydrolases"/>
    <property type="match status" value="1"/>
</dbReference>
<dbReference type="SUPFAM" id="SSF52540">
    <property type="entry name" value="P-loop containing nucleoside triphosphate hydrolases"/>
    <property type="match status" value="1"/>
</dbReference>
<keyword evidence="2" id="KW-0813">Transport</keyword>
<dbReference type="SMART" id="SM00382">
    <property type="entry name" value="AAA"/>
    <property type="match status" value="1"/>
</dbReference>
<dbReference type="PANTHER" id="PTHR42711">
    <property type="entry name" value="ABC TRANSPORTER ATP-BINDING PROTEIN"/>
    <property type="match status" value="1"/>
</dbReference>
<dbReference type="InterPro" id="IPR003439">
    <property type="entry name" value="ABC_transporter-like_ATP-bd"/>
</dbReference>
<evidence type="ECO:0000256" key="5">
    <source>
        <dbReference type="ARBA" id="ARBA00023251"/>
    </source>
</evidence>
<proteinExistence type="predicted"/>